<evidence type="ECO:0000313" key="1">
    <source>
        <dbReference type="EMBL" id="MCD7448460.1"/>
    </source>
</evidence>
<sequence length="207" mass="23816">MAPRKTTDTTPENVKSNVHEQFDDLAAQQMNLCTLVEQNHQELKMDMDQRQTKMLHMIQALKTFLDGLQLHQKGEEKFSSIQFKGIITTYWIWHSRLLAQCSLTNAQAIFYFLGGLKEELVGTVLMHEPQTLSRTYRLAMSAEAAQMVNARAQKSEELQKGTIRKQPIEPHIRSQVTYFNQDPRLAFLGPTRSCDFKSKRTISPAEM</sequence>
<gene>
    <name evidence="1" type="ORF">HAX54_042594</name>
</gene>
<reference evidence="1 2" key="1">
    <citation type="journal article" date="2021" name="BMC Genomics">
        <title>Datura genome reveals duplications of psychoactive alkaloid biosynthetic genes and high mutation rate following tissue culture.</title>
        <authorList>
            <person name="Rajewski A."/>
            <person name="Carter-House D."/>
            <person name="Stajich J."/>
            <person name="Litt A."/>
        </authorList>
    </citation>
    <scope>NUCLEOTIDE SEQUENCE [LARGE SCALE GENOMIC DNA]</scope>
    <source>
        <strain evidence="1">AR-01</strain>
    </source>
</reference>
<proteinExistence type="predicted"/>
<organism evidence="1 2">
    <name type="scientific">Datura stramonium</name>
    <name type="common">Jimsonweed</name>
    <name type="synonym">Common thornapple</name>
    <dbReference type="NCBI Taxonomy" id="4076"/>
    <lineage>
        <taxon>Eukaryota</taxon>
        <taxon>Viridiplantae</taxon>
        <taxon>Streptophyta</taxon>
        <taxon>Embryophyta</taxon>
        <taxon>Tracheophyta</taxon>
        <taxon>Spermatophyta</taxon>
        <taxon>Magnoliopsida</taxon>
        <taxon>eudicotyledons</taxon>
        <taxon>Gunneridae</taxon>
        <taxon>Pentapetalae</taxon>
        <taxon>asterids</taxon>
        <taxon>lamiids</taxon>
        <taxon>Solanales</taxon>
        <taxon>Solanaceae</taxon>
        <taxon>Solanoideae</taxon>
        <taxon>Datureae</taxon>
        <taxon>Datura</taxon>
    </lineage>
</organism>
<accession>A0ABS8RQY1</accession>
<protein>
    <submittedName>
        <fullName evidence="1">Uncharacterized protein</fullName>
    </submittedName>
</protein>
<name>A0ABS8RQY1_DATST</name>
<dbReference type="Proteomes" id="UP000823775">
    <property type="component" value="Unassembled WGS sequence"/>
</dbReference>
<evidence type="ECO:0000313" key="2">
    <source>
        <dbReference type="Proteomes" id="UP000823775"/>
    </source>
</evidence>
<comment type="caution">
    <text evidence="1">The sequence shown here is derived from an EMBL/GenBank/DDBJ whole genome shotgun (WGS) entry which is preliminary data.</text>
</comment>
<keyword evidence="2" id="KW-1185">Reference proteome</keyword>
<dbReference type="EMBL" id="JACEIK010000063">
    <property type="protein sequence ID" value="MCD7448460.1"/>
    <property type="molecule type" value="Genomic_DNA"/>
</dbReference>